<proteinExistence type="predicted"/>
<organism evidence="1 2">
    <name type="scientific">Smallanthus sonchifolius</name>
    <dbReference type="NCBI Taxonomy" id="185202"/>
    <lineage>
        <taxon>Eukaryota</taxon>
        <taxon>Viridiplantae</taxon>
        <taxon>Streptophyta</taxon>
        <taxon>Embryophyta</taxon>
        <taxon>Tracheophyta</taxon>
        <taxon>Spermatophyta</taxon>
        <taxon>Magnoliopsida</taxon>
        <taxon>eudicotyledons</taxon>
        <taxon>Gunneridae</taxon>
        <taxon>Pentapetalae</taxon>
        <taxon>asterids</taxon>
        <taxon>campanulids</taxon>
        <taxon>Asterales</taxon>
        <taxon>Asteraceae</taxon>
        <taxon>Asteroideae</taxon>
        <taxon>Heliantheae alliance</taxon>
        <taxon>Millerieae</taxon>
        <taxon>Smallanthus</taxon>
    </lineage>
</organism>
<comment type="caution">
    <text evidence="1">The sequence shown here is derived from an EMBL/GenBank/DDBJ whole genome shotgun (WGS) entry which is preliminary data.</text>
</comment>
<evidence type="ECO:0000313" key="2">
    <source>
        <dbReference type="Proteomes" id="UP001056120"/>
    </source>
</evidence>
<protein>
    <submittedName>
        <fullName evidence="1">Uncharacterized protein</fullName>
    </submittedName>
</protein>
<dbReference type="Proteomes" id="UP001056120">
    <property type="component" value="Linkage Group LG18"/>
</dbReference>
<gene>
    <name evidence="1" type="ORF">L1987_56701</name>
</gene>
<evidence type="ECO:0000313" key="1">
    <source>
        <dbReference type="EMBL" id="KAI3756877.1"/>
    </source>
</evidence>
<sequence length="195" mass="21095">MIFSILLGLLCFVLCLIAEATRSQIVREVSGCRYSGNGKTTLICGASAFLSLAIAMVLQHTYLLFAVSTLDPLSDQHHLSWQAAFFFITTWICFSIGEVLLLIGVSVESGHLSTSRPTCFIAREGLFSSAGVLGITTVFLASALSIRLLMQEFHYSSSPAAAPTSFMAAVDAETPIVTHHDPGLLDYLRAFDKII</sequence>
<reference evidence="2" key="1">
    <citation type="journal article" date="2022" name="Mol. Ecol. Resour.">
        <title>The genomes of chicory, endive, great burdock and yacon provide insights into Asteraceae palaeo-polyploidization history and plant inulin production.</title>
        <authorList>
            <person name="Fan W."/>
            <person name="Wang S."/>
            <person name="Wang H."/>
            <person name="Wang A."/>
            <person name="Jiang F."/>
            <person name="Liu H."/>
            <person name="Zhao H."/>
            <person name="Xu D."/>
            <person name="Zhang Y."/>
        </authorList>
    </citation>
    <scope>NUCLEOTIDE SEQUENCE [LARGE SCALE GENOMIC DNA]</scope>
    <source>
        <strain evidence="2">cv. Yunnan</strain>
    </source>
</reference>
<keyword evidence="2" id="KW-1185">Reference proteome</keyword>
<reference evidence="1 2" key="2">
    <citation type="journal article" date="2022" name="Mol. Ecol. Resour.">
        <title>The genomes of chicory, endive, great burdock and yacon provide insights into Asteraceae paleo-polyploidization history and plant inulin production.</title>
        <authorList>
            <person name="Fan W."/>
            <person name="Wang S."/>
            <person name="Wang H."/>
            <person name="Wang A."/>
            <person name="Jiang F."/>
            <person name="Liu H."/>
            <person name="Zhao H."/>
            <person name="Xu D."/>
            <person name="Zhang Y."/>
        </authorList>
    </citation>
    <scope>NUCLEOTIDE SEQUENCE [LARGE SCALE GENOMIC DNA]</scope>
    <source>
        <strain evidence="2">cv. Yunnan</strain>
        <tissue evidence="1">Leaves</tissue>
    </source>
</reference>
<accession>A0ACB9EDJ9</accession>
<dbReference type="EMBL" id="CM042035">
    <property type="protein sequence ID" value="KAI3756877.1"/>
    <property type="molecule type" value="Genomic_DNA"/>
</dbReference>
<name>A0ACB9EDJ9_9ASTR</name>